<feature type="region of interest" description="Disordered" evidence="1">
    <location>
        <begin position="1"/>
        <end position="84"/>
    </location>
</feature>
<proteinExistence type="predicted"/>
<dbReference type="Proteomes" id="UP000008549">
    <property type="component" value="Unassembled WGS sequence"/>
</dbReference>
<evidence type="ECO:0000256" key="1">
    <source>
        <dbReference type="SAM" id="MobiDB-lite"/>
    </source>
</evidence>
<reference evidence="2 3" key="1">
    <citation type="journal article" date="2003" name="PLoS Biol.">
        <title>The genome sequence of Caenorhabditis briggsae: a platform for comparative genomics.</title>
        <authorList>
            <person name="Stein L.D."/>
            <person name="Bao Z."/>
            <person name="Blasiar D."/>
            <person name="Blumenthal T."/>
            <person name="Brent M.R."/>
            <person name="Chen N."/>
            <person name="Chinwalla A."/>
            <person name="Clarke L."/>
            <person name="Clee C."/>
            <person name="Coghlan A."/>
            <person name="Coulson A."/>
            <person name="D'Eustachio P."/>
            <person name="Fitch D.H."/>
            <person name="Fulton L.A."/>
            <person name="Fulton R.E."/>
            <person name="Griffiths-Jones S."/>
            <person name="Harris T.W."/>
            <person name="Hillier L.W."/>
            <person name="Kamath R."/>
            <person name="Kuwabara P.E."/>
            <person name="Mardis E.R."/>
            <person name="Marra M.A."/>
            <person name="Miner T.L."/>
            <person name="Minx P."/>
            <person name="Mullikin J.C."/>
            <person name="Plumb R.W."/>
            <person name="Rogers J."/>
            <person name="Schein J.E."/>
            <person name="Sohrmann M."/>
            <person name="Spieth J."/>
            <person name="Stajich J.E."/>
            <person name="Wei C."/>
            <person name="Willey D."/>
            <person name="Wilson R.K."/>
            <person name="Durbin R."/>
            <person name="Waterston R.H."/>
        </authorList>
    </citation>
    <scope>NUCLEOTIDE SEQUENCE [LARGE SCALE GENOMIC DNA]</scope>
    <source>
        <strain evidence="2 3">AF16</strain>
    </source>
</reference>
<gene>
    <name evidence="2 4" type="ORF">CBG23989</name>
    <name evidence="2" type="ORF">CBG_23989</name>
</gene>
<dbReference type="EMBL" id="HE601381">
    <property type="protein sequence ID" value="CAP20703.2"/>
    <property type="molecule type" value="Genomic_DNA"/>
</dbReference>
<accession>A8WJR0</accession>
<feature type="compositionally biased region" description="Polar residues" evidence="1">
    <location>
        <begin position="70"/>
        <end position="84"/>
    </location>
</feature>
<protein>
    <submittedName>
        <fullName evidence="2">Protein CBG23989</fullName>
    </submittedName>
</protein>
<feature type="compositionally biased region" description="Basic and acidic residues" evidence="1">
    <location>
        <begin position="45"/>
        <end position="56"/>
    </location>
</feature>
<dbReference type="WormBase" id="CBG23989">
    <property type="protein sequence ID" value="CBP39846"/>
    <property type="gene ID" value="WBGene00042206"/>
</dbReference>
<keyword evidence="3" id="KW-1185">Reference proteome</keyword>
<dbReference type="AlphaFoldDB" id="A8WJR0"/>
<dbReference type="CTD" id="8590022"/>
<organism evidence="2 3">
    <name type="scientific">Caenorhabditis briggsae</name>
    <dbReference type="NCBI Taxonomy" id="6238"/>
    <lineage>
        <taxon>Eukaryota</taxon>
        <taxon>Metazoa</taxon>
        <taxon>Ecdysozoa</taxon>
        <taxon>Nematoda</taxon>
        <taxon>Chromadorea</taxon>
        <taxon>Rhabditida</taxon>
        <taxon>Rhabditina</taxon>
        <taxon>Rhabditomorpha</taxon>
        <taxon>Rhabditoidea</taxon>
        <taxon>Rhabditidae</taxon>
        <taxon>Peloderinae</taxon>
        <taxon>Caenorhabditis</taxon>
    </lineage>
</organism>
<dbReference type="KEGG" id="cbr:CBG_23989"/>
<name>A8WJR0_CAEBR</name>
<dbReference type="RefSeq" id="XP_002648020.2">
    <property type="nucleotide sequence ID" value="XM_002647974.2"/>
</dbReference>
<evidence type="ECO:0000313" key="4">
    <source>
        <dbReference type="WormBase" id="CBG23989"/>
    </source>
</evidence>
<dbReference type="InParanoid" id="A8WJR0"/>
<reference evidence="2 3" key="2">
    <citation type="journal article" date="2011" name="PLoS Genet.">
        <title>Caenorhabditis briggsae recombinant inbred line genotypes reveal inter-strain incompatibility and the evolution of recombination.</title>
        <authorList>
            <person name="Ross J.A."/>
            <person name="Koboldt D.C."/>
            <person name="Staisch J.E."/>
            <person name="Chamberlin H.M."/>
            <person name="Gupta B.P."/>
            <person name="Miller R.D."/>
            <person name="Baird S.E."/>
            <person name="Haag E.S."/>
        </authorList>
    </citation>
    <scope>NUCLEOTIDE SEQUENCE [LARGE SCALE GENOMIC DNA]</scope>
    <source>
        <strain evidence="2 3">AF16</strain>
    </source>
</reference>
<dbReference type="HOGENOM" id="CLU_1807923_0_0_1"/>
<sequence>MADTPTVQLSQETSHHEETITSITPFDEEKLSDDSIDQSAQEISHSSKTDMSDEKMSGVSISPIDPDESIQLTLPNEQEASRSSITEEIAEEMLPVDPIGTVAQGESVPSFPPTSFSDTIAQLRLYFNQELSNEICISDLKSD</sequence>
<evidence type="ECO:0000313" key="3">
    <source>
        <dbReference type="Proteomes" id="UP000008549"/>
    </source>
</evidence>
<dbReference type="GeneID" id="8590022"/>
<evidence type="ECO:0000313" key="2">
    <source>
        <dbReference type="EMBL" id="CAP20703.2"/>
    </source>
</evidence>
<feature type="compositionally biased region" description="Polar residues" evidence="1">
    <location>
        <begin position="1"/>
        <end position="12"/>
    </location>
</feature>